<feature type="transmembrane region" description="Helical" evidence="6">
    <location>
        <begin position="477"/>
        <end position="498"/>
    </location>
</feature>
<evidence type="ECO:0000313" key="8">
    <source>
        <dbReference type="Proteomes" id="UP000317036"/>
    </source>
</evidence>
<dbReference type="Pfam" id="PF01943">
    <property type="entry name" value="Polysacc_synt"/>
    <property type="match status" value="1"/>
</dbReference>
<organism evidence="7 8">
    <name type="scientific">Paenibacillus cremeus</name>
    <dbReference type="NCBI Taxonomy" id="2163881"/>
    <lineage>
        <taxon>Bacteria</taxon>
        <taxon>Bacillati</taxon>
        <taxon>Bacillota</taxon>
        <taxon>Bacilli</taxon>
        <taxon>Bacillales</taxon>
        <taxon>Paenibacillaceae</taxon>
        <taxon>Paenibacillus</taxon>
    </lineage>
</organism>
<feature type="transmembrane region" description="Helical" evidence="6">
    <location>
        <begin position="41"/>
        <end position="64"/>
    </location>
</feature>
<dbReference type="AlphaFoldDB" id="A0A559KFM9"/>
<dbReference type="RefSeq" id="WP_144844332.1">
    <property type="nucleotide sequence ID" value="NZ_VNJI01000005.1"/>
</dbReference>
<feature type="transmembrane region" description="Helical" evidence="6">
    <location>
        <begin position="121"/>
        <end position="141"/>
    </location>
</feature>
<name>A0A559KFM9_9BACL</name>
<dbReference type="OrthoDB" id="9775950at2"/>
<feature type="transmembrane region" description="Helical" evidence="6">
    <location>
        <begin position="395"/>
        <end position="413"/>
    </location>
</feature>
<dbReference type="PANTHER" id="PTHR30250:SF24">
    <property type="entry name" value="STAGE V SPORULATION PROTEIN B"/>
    <property type="match status" value="1"/>
</dbReference>
<dbReference type="InterPro" id="IPR024923">
    <property type="entry name" value="PG_synth_SpoVB"/>
</dbReference>
<feature type="transmembrane region" description="Helical" evidence="6">
    <location>
        <begin position="450"/>
        <end position="471"/>
    </location>
</feature>
<proteinExistence type="predicted"/>
<feature type="transmembrane region" description="Helical" evidence="6">
    <location>
        <begin position="284"/>
        <end position="305"/>
    </location>
</feature>
<gene>
    <name evidence="7" type="primary">spoVB</name>
    <name evidence="7" type="ORF">FPZ49_05485</name>
</gene>
<evidence type="ECO:0000313" key="7">
    <source>
        <dbReference type="EMBL" id="TVY10930.1"/>
    </source>
</evidence>
<keyword evidence="4 6" id="KW-1133">Transmembrane helix</keyword>
<dbReference type="InterPro" id="IPR014249">
    <property type="entry name" value="Spore_V_B"/>
</dbReference>
<keyword evidence="2" id="KW-1003">Cell membrane</keyword>
<feature type="transmembrane region" description="Helical" evidence="6">
    <location>
        <begin position="153"/>
        <end position="177"/>
    </location>
</feature>
<feature type="transmembrane region" description="Helical" evidence="6">
    <location>
        <begin position="259"/>
        <end position="278"/>
    </location>
</feature>
<evidence type="ECO:0000256" key="1">
    <source>
        <dbReference type="ARBA" id="ARBA00004651"/>
    </source>
</evidence>
<feature type="transmembrane region" description="Helical" evidence="6">
    <location>
        <begin position="419"/>
        <end position="438"/>
    </location>
</feature>
<reference evidence="7 8" key="1">
    <citation type="submission" date="2019-07" db="EMBL/GenBank/DDBJ databases">
        <authorList>
            <person name="Kim J."/>
        </authorList>
    </citation>
    <scope>NUCLEOTIDE SEQUENCE [LARGE SCALE GENOMIC DNA]</scope>
    <source>
        <strain evidence="7 8">JC52</strain>
    </source>
</reference>
<keyword evidence="8" id="KW-1185">Reference proteome</keyword>
<dbReference type="CDD" id="cd13124">
    <property type="entry name" value="MATE_SpoVB_like"/>
    <property type="match status" value="1"/>
</dbReference>
<feature type="transmembrane region" description="Helical" evidence="6">
    <location>
        <begin position="85"/>
        <end position="106"/>
    </location>
</feature>
<feature type="transmembrane region" description="Helical" evidence="6">
    <location>
        <begin position="326"/>
        <end position="346"/>
    </location>
</feature>
<dbReference type="Proteomes" id="UP000317036">
    <property type="component" value="Unassembled WGS sequence"/>
</dbReference>
<evidence type="ECO:0000256" key="2">
    <source>
        <dbReference type="ARBA" id="ARBA00022475"/>
    </source>
</evidence>
<evidence type="ECO:0000256" key="6">
    <source>
        <dbReference type="SAM" id="Phobius"/>
    </source>
</evidence>
<dbReference type="PIRSF" id="PIRSF038958">
    <property type="entry name" value="PG_synth_SpoVB"/>
    <property type="match status" value="1"/>
</dbReference>
<protein>
    <submittedName>
        <fullName evidence="7">Stage V sporulation protein B</fullName>
    </submittedName>
</protein>
<feature type="transmembrane region" description="Helical" evidence="6">
    <location>
        <begin position="183"/>
        <end position="205"/>
    </location>
</feature>
<dbReference type="GO" id="GO:0005886">
    <property type="term" value="C:plasma membrane"/>
    <property type="evidence" value="ECO:0007669"/>
    <property type="project" value="UniProtKB-SubCell"/>
</dbReference>
<dbReference type="PANTHER" id="PTHR30250">
    <property type="entry name" value="PST FAMILY PREDICTED COLANIC ACID TRANSPORTER"/>
    <property type="match status" value="1"/>
</dbReference>
<evidence type="ECO:0000256" key="5">
    <source>
        <dbReference type="ARBA" id="ARBA00023136"/>
    </source>
</evidence>
<comment type="caution">
    <text evidence="7">The sequence shown here is derived from an EMBL/GenBank/DDBJ whole genome shotgun (WGS) entry which is preliminary data.</text>
</comment>
<keyword evidence="3 6" id="KW-0812">Transmembrane</keyword>
<dbReference type="EMBL" id="VNJI01000005">
    <property type="protein sequence ID" value="TVY10930.1"/>
    <property type="molecule type" value="Genomic_DNA"/>
</dbReference>
<dbReference type="InterPro" id="IPR050833">
    <property type="entry name" value="Poly_Biosynth_Transport"/>
</dbReference>
<evidence type="ECO:0000256" key="4">
    <source>
        <dbReference type="ARBA" id="ARBA00022989"/>
    </source>
</evidence>
<comment type="subcellular location">
    <subcellularLocation>
        <location evidence="1">Cell membrane</location>
        <topology evidence="1">Multi-pass membrane protein</topology>
    </subcellularLocation>
</comment>
<keyword evidence="5 6" id="KW-0472">Membrane</keyword>
<feature type="transmembrane region" description="Helical" evidence="6">
    <location>
        <begin position="12"/>
        <end position="35"/>
    </location>
</feature>
<evidence type="ECO:0000256" key="3">
    <source>
        <dbReference type="ARBA" id="ARBA00022692"/>
    </source>
</evidence>
<dbReference type="InterPro" id="IPR002797">
    <property type="entry name" value="Polysacc_synth"/>
</dbReference>
<accession>A0A559KFM9</accession>
<dbReference type="NCBIfam" id="TIGR02900">
    <property type="entry name" value="spore_V_B"/>
    <property type="match status" value="1"/>
</dbReference>
<sequence length="519" mass="56459">MNSTSSFVRGTVILTIAAFITRMLGFVNSIVLARYLGPEGIGLLMMAHPLVPVIVTLTSLGLPVAISKLVAEAEAHGDRAKVKRILFVSLTITGTMSISLTLIVLLGSKLIGSWILTDPRAYYAMLAITPIAPLVAVSSVIKGYFRGKQNMKPLALSDVIEQVIRIILITALVQTLLPYGLEYAAAGAMIASVIGEGAGLLYLLLSLKIYKRRSGLLRQAMSSRLREEKETLSELLQIGLPTTGNGFIHSIYRAIEPMMITKSLAIAGISTVIATKQYGLLAGYAFPLLVFPGFIMSSLSTALIPAISEANAQNNRRLIHERLDQAIRIALIIGAPCTLILYVWAIPLTTVVYHNPEAGTFLKLLAPVFLLHYFEPPLHAVLLGLGKINTVMRNFIASTLVEGTMMFILGMQMGIHGVIWGFNFGVALLTLLNLLAVSKVIGFSFDLRSWLKVSFCLVVTVLVGQSAYVYGQQAHYPLLWSVIGCILVSLVVYTISLLSTNTIKRHDMQRIPGIKRIIS</sequence>